<dbReference type="Pfam" id="PF04505">
    <property type="entry name" value="CD225"/>
    <property type="match status" value="1"/>
</dbReference>
<comment type="similarity">
    <text evidence="2">Belongs to the CD225/Dispanin family.</text>
</comment>
<reference evidence="9" key="4">
    <citation type="submission" date="2025-05" db="UniProtKB">
        <authorList>
            <consortium name="Ensembl"/>
        </authorList>
    </citation>
    <scope>IDENTIFICATION</scope>
</reference>
<dbReference type="InterPro" id="IPR007593">
    <property type="entry name" value="CD225/Dispanin_fam"/>
</dbReference>
<evidence type="ECO:0000313" key="9">
    <source>
        <dbReference type="Ensembl" id="ENSOMYP00000048610.2"/>
    </source>
</evidence>
<dbReference type="Ensembl" id="ENSOMYT00000052868.2">
    <property type="protein sequence ID" value="ENSOMYP00000048610.2"/>
    <property type="gene ID" value="ENSOMYG00000022134.2"/>
</dbReference>
<keyword evidence="11" id="KW-1185">Reference proteome</keyword>
<evidence type="ECO:0000313" key="10">
    <source>
        <dbReference type="Proteomes" id="UP000193380"/>
    </source>
</evidence>
<evidence type="ECO:0000256" key="5">
    <source>
        <dbReference type="ARBA" id="ARBA00023136"/>
    </source>
</evidence>
<feature type="transmembrane region" description="Helical" evidence="7">
    <location>
        <begin position="114"/>
        <end position="138"/>
    </location>
</feature>
<feature type="transmembrane region" description="Helical" evidence="7">
    <location>
        <begin position="158"/>
        <end position="182"/>
    </location>
</feature>
<comment type="subcellular location">
    <subcellularLocation>
        <location evidence="1">Membrane</location>
    </subcellularLocation>
</comment>
<sequence>MAINIDTEFEKSNLGESGRAPANESQETEKLLSPVTTEPAGGNGMKMSSSFTVNVGSDKNLDVDQNGHSLPFRSGSAGHLAAAPLSPSRVSLSRSCTSSIGNAAVQEAQKPKDYLILVILSCFCPVWPVSIVALLFSIMSRNSLQSGDMDGAKRLGKLARLLSVVSIFLGVLIIVVSVTVSVTK</sequence>
<evidence type="ECO:0000256" key="6">
    <source>
        <dbReference type="SAM" id="MobiDB-lite"/>
    </source>
</evidence>
<dbReference type="PANTHER" id="PTHR14948">
    <property type="entry name" value="NG5"/>
    <property type="match status" value="1"/>
</dbReference>
<dbReference type="InterPro" id="IPR051423">
    <property type="entry name" value="CD225/Dispanin"/>
</dbReference>
<dbReference type="Proteomes" id="UP000694395">
    <property type="component" value="Chromosome 24"/>
</dbReference>
<accession>A0A060XBW2</accession>
<reference evidence="8" key="2">
    <citation type="submission" date="2014-03" db="EMBL/GenBank/DDBJ databases">
        <authorList>
            <person name="Genoscope - CEA"/>
        </authorList>
    </citation>
    <scope>NUCLEOTIDE SEQUENCE</scope>
</reference>
<accession>A0A8C7RCM2</accession>
<keyword evidence="3 7" id="KW-0812">Transmembrane</keyword>
<dbReference type="GO" id="GO:0016020">
    <property type="term" value="C:membrane"/>
    <property type="evidence" value="ECO:0007669"/>
    <property type="project" value="UniProtKB-SubCell"/>
</dbReference>
<dbReference type="STRING" id="8022.A0A060XBW2"/>
<evidence type="ECO:0000256" key="4">
    <source>
        <dbReference type="ARBA" id="ARBA00022989"/>
    </source>
</evidence>
<dbReference type="Proteomes" id="UP000193380">
    <property type="component" value="Unassembled WGS sequence"/>
</dbReference>
<evidence type="ECO:0000256" key="1">
    <source>
        <dbReference type="ARBA" id="ARBA00004370"/>
    </source>
</evidence>
<gene>
    <name evidence="8" type="ORF">GSONMT00058914001</name>
</gene>
<dbReference type="PaxDb" id="8022-A0A060XBW2"/>
<evidence type="ECO:0000313" key="11">
    <source>
        <dbReference type="Proteomes" id="UP000694395"/>
    </source>
</evidence>
<dbReference type="KEGG" id="omy:110503859"/>
<organism evidence="8 10">
    <name type="scientific">Oncorhynchus mykiss</name>
    <name type="common">Rainbow trout</name>
    <name type="synonym">Salmo gairdneri</name>
    <dbReference type="NCBI Taxonomy" id="8022"/>
    <lineage>
        <taxon>Eukaryota</taxon>
        <taxon>Metazoa</taxon>
        <taxon>Chordata</taxon>
        <taxon>Craniata</taxon>
        <taxon>Vertebrata</taxon>
        <taxon>Euteleostomi</taxon>
        <taxon>Actinopterygii</taxon>
        <taxon>Neopterygii</taxon>
        <taxon>Teleostei</taxon>
        <taxon>Protacanthopterygii</taxon>
        <taxon>Salmoniformes</taxon>
        <taxon>Salmonidae</taxon>
        <taxon>Salmoninae</taxon>
        <taxon>Oncorhynchus</taxon>
    </lineage>
</organism>
<evidence type="ECO:0000256" key="7">
    <source>
        <dbReference type="SAM" id="Phobius"/>
    </source>
</evidence>
<dbReference type="EMBL" id="FR905165">
    <property type="protein sequence ID" value="CDQ76707.1"/>
    <property type="molecule type" value="Genomic_DNA"/>
</dbReference>
<keyword evidence="5 7" id="KW-0472">Membrane</keyword>
<dbReference type="PANTHER" id="PTHR14948:SF1">
    <property type="entry name" value="TRAFFICKING REGULATOR OF GLUT4 1"/>
    <property type="match status" value="1"/>
</dbReference>
<evidence type="ECO:0000256" key="3">
    <source>
        <dbReference type="ARBA" id="ARBA00022692"/>
    </source>
</evidence>
<evidence type="ECO:0000313" key="8">
    <source>
        <dbReference type="EMBL" id="CDQ76707.1"/>
    </source>
</evidence>
<reference evidence="9 11" key="3">
    <citation type="submission" date="2020-07" db="EMBL/GenBank/DDBJ databases">
        <title>A long reads based de novo assembly of the rainbow trout Arlee double haploid line genome.</title>
        <authorList>
            <person name="Gao G."/>
            <person name="Palti Y."/>
        </authorList>
    </citation>
    <scope>NUCLEOTIDE SEQUENCE [LARGE SCALE GENOMIC DNA]</scope>
</reference>
<evidence type="ECO:0000256" key="2">
    <source>
        <dbReference type="ARBA" id="ARBA00006843"/>
    </source>
</evidence>
<keyword evidence="4 7" id="KW-1133">Transmembrane helix</keyword>
<reference evidence="8" key="1">
    <citation type="journal article" date="2014" name="Nat. Commun.">
        <title>The rainbow trout genome provides novel insights into evolution after whole-genome duplication in vertebrates.</title>
        <authorList>
            <person name="Berthelot C."/>
            <person name="Brunet F."/>
            <person name="Chalopin D."/>
            <person name="Juanchich A."/>
            <person name="Bernard M."/>
            <person name="Noel B."/>
            <person name="Bento P."/>
            <person name="Da Silva C."/>
            <person name="Labadie K."/>
            <person name="Alberti A."/>
            <person name="Aury J.M."/>
            <person name="Louis A."/>
            <person name="Dehais P."/>
            <person name="Bardou P."/>
            <person name="Montfort J."/>
            <person name="Klopp C."/>
            <person name="Cabau C."/>
            <person name="Gaspin C."/>
            <person name="Thorgaard G.H."/>
            <person name="Boussaha M."/>
            <person name="Quillet E."/>
            <person name="Guyomard R."/>
            <person name="Galiana D."/>
            <person name="Bobe J."/>
            <person name="Volff J.N."/>
            <person name="Genet C."/>
            <person name="Wincker P."/>
            <person name="Jaillon O."/>
            <person name="Roest Crollius H."/>
            <person name="Guiguen Y."/>
        </authorList>
    </citation>
    <scope>NUCLEOTIDE SEQUENCE [LARGE SCALE GENOMIC DNA]</scope>
</reference>
<proteinExistence type="inferred from homology"/>
<protein>
    <submittedName>
        <fullName evidence="9">Trafficking regulator of GLUT4 (SLC2A4) 1a</fullName>
    </submittedName>
</protein>
<feature type="region of interest" description="Disordered" evidence="6">
    <location>
        <begin position="1"/>
        <end position="49"/>
    </location>
</feature>
<name>A0A060XBW2_ONCMY</name>
<dbReference type="AlphaFoldDB" id="A0A060XBW2"/>
<dbReference type="OrthoDB" id="9049275at2759"/>
<dbReference type="GeneTree" id="ENSGT00940000160337"/>